<dbReference type="NCBIfam" id="TIGR02453">
    <property type="entry name" value="TIGR02453 family protein"/>
    <property type="match status" value="1"/>
</dbReference>
<evidence type="ECO:0008006" key="4">
    <source>
        <dbReference type="Google" id="ProtNLM"/>
    </source>
</evidence>
<accession>A0A8H7W5L1</accession>
<protein>
    <recommendedName>
        <fullName evidence="4">DUF2461 domain-containing protein</fullName>
    </recommendedName>
</protein>
<feature type="compositionally biased region" description="Basic and acidic residues" evidence="1">
    <location>
        <begin position="67"/>
        <end position="81"/>
    </location>
</feature>
<dbReference type="InterPro" id="IPR012808">
    <property type="entry name" value="CHP02453"/>
</dbReference>
<keyword evidence="3" id="KW-1185">Reference proteome</keyword>
<dbReference type="AlphaFoldDB" id="A0A8H7W5L1"/>
<gene>
    <name evidence="2" type="ORF">IFR04_013690</name>
</gene>
<feature type="compositionally biased region" description="Polar residues" evidence="1">
    <location>
        <begin position="9"/>
        <end position="22"/>
    </location>
</feature>
<proteinExistence type="predicted"/>
<dbReference type="PANTHER" id="PTHR36452">
    <property type="entry name" value="CHROMOSOME 12, WHOLE GENOME SHOTGUN SEQUENCE"/>
    <property type="match status" value="1"/>
</dbReference>
<evidence type="ECO:0000313" key="3">
    <source>
        <dbReference type="Proteomes" id="UP000664132"/>
    </source>
</evidence>
<dbReference type="Proteomes" id="UP000664132">
    <property type="component" value="Unassembled WGS sequence"/>
</dbReference>
<dbReference type="PANTHER" id="PTHR36452:SF1">
    <property type="entry name" value="DUF2461 DOMAIN-CONTAINING PROTEIN"/>
    <property type="match status" value="1"/>
</dbReference>
<dbReference type="Pfam" id="PF09365">
    <property type="entry name" value="DUF2461"/>
    <property type="match status" value="1"/>
</dbReference>
<evidence type="ECO:0000313" key="2">
    <source>
        <dbReference type="EMBL" id="KAG4413188.1"/>
    </source>
</evidence>
<organism evidence="2 3">
    <name type="scientific">Cadophora malorum</name>
    <dbReference type="NCBI Taxonomy" id="108018"/>
    <lineage>
        <taxon>Eukaryota</taxon>
        <taxon>Fungi</taxon>
        <taxon>Dikarya</taxon>
        <taxon>Ascomycota</taxon>
        <taxon>Pezizomycotina</taxon>
        <taxon>Leotiomycetes</taxon>
        <taxon>Helotiales</taxon>
        <taxon>Ploettnerulaceae</taxon>
        <taxon>Cadophora</taxon>
    </lineage>
</organism>
<sequence>MAGTKRKATTQAEPLSSPGSRRQSGRAKKVQVVYAESDAEDVASDDEFDDAAAKSESEAEIDEPSEVDDHSDADSEVETKGKGKGKGKGRVPGNAQGNGMKSGLQGWKKTITSNGVEQMVIDIPGKKDPGDTPYADGRIHPNTLEFLRELKRNNKREWLKFHDAPFRQAEKDFQTFVEKLGNKICKIDPTIPDLPVKDVIYRIHRDMRFTNDPTPYKTYFSVTWSRTGRKGPYAHYYLHIQPGEESFCGGGYFGCDSETLACMREDIDTQSHQFKSVLMGEKLRKTFFPAIKNDEAKVVAAFCNMSKMNALKKKPKDFAADHKDIELLKLRNFILTKKISDKDVTSKNFLAMVGDIVEALEPFITYLNNTVMPDPEPDSD</sequence>
<dbReference type="OrthoDB" id="2537769at2759"/>
<feature type="region of interest" description="Disordered" evidence="1">
    <location>
        <begin position="1"/>
        <end position="105"/>
    </location>
</feature>
<dbReference type="EMBL" id="JAFJYH010000329">
    <property type="protein sequence ID" value="KAG4413188.1"/>
    <property type="molecule type" value="Genomic_DNA"/>
</dbReference>
<comment type="caution">
    <text evidence="2">The sequence shown here is derived from an EMBL/GenBank/DDBJ whole genome shotgun (WGS) entry which is preliminary data.</text>
</comment>
<feature type="compositionally biased region" description="Acidic residues" evidence="1">
    <location>
        <begin position="37"/>
        <end position="50"/>
    </location>
</feature>
<evidence type="ECO:0000256" key="1">
    <source>
        <dbReference type="SAM" id="MobiDB-lite"/>
    </source>
</evidence>
<reference evidence="2" key="1">
    <citation type="submission" date="2021-02" db="EMBL/GenBank/DDBJ databases">
        <title>Genome sequence Cadophora malorum strain M34.</title>
        <authorList>
            <person name="Stefanovic E."/>
            <person name="Vu D."/>
            <person name="Scully C."/>
            <person name="Dijksterhuis J."/>
            <person name="Roader J."/>
            <person name="Houbraken J."/>
        </authorList>
    </citation>
    <scope>NUCLEOTIDE SEQUENCE</scope>
    <source>
        <strain evidence="2">M34</strain>
    </source>
</reference>
<name>A0A8H7W5L1_9HELO</name>